<proteinExistence type="predicted"/>
<gene>
    <name evidence="2" type="ORF">UFOVP1127_52</name>
    <name evidence="3" type="ORF">UFOVP1242_22</name>
    <name evidence="4" type="ORF">UFOVP1492_82</name>
    <name evidence="5" type="ORF">UFOVP1580_111</name>
</gene>
<dbReference type="InterPro" id="IPR027417">
    <property type="entry name" value="P-loop_NTPase"/>
</dbReference>
<dbReference type="EMBL" id="LR797450">
    <property type="protein sequence ID" value="CAB4217761.1"/>
    <property type="molecule type" value="Genomic_DNA"/>
</dbReference>
<dbReference type="GO" id="GO:0006260">
    <property type="term" value="P:DNA replication"/>
    <property type="evidence" value="ECO:0007669"/>
    <property type="project" value="InterPro"/>
</dbReference>
<dbReference type="EMBL" id="LR797197">
    <property type="protein sequence ID" value="CAB4193099.1"/>
    <property type="molecule type" value="Genomic_DNA"/>
</dbReference>
<name>A0A6J5QXA8_9CAUD</name>
<dbReference type="EMBL" id="LR797075">
    <property type="protein sequence ID" value="CAB4185325.1"/>
    <property type="molecule type" value="Genomic_DNA"/>
</dbReference>
<keyword evidence="2" id="KW-0378">Hydrolase</keyword>
<keyword evidence="2" id="KW-0067">ATP-binding</keyword>
<accession>A0A6J5QXA8</accession>
<organism evidence="2">
    <name type="scientific">uncultured Caudovirales phage</name>
    <dbReference type="NCBI Taxonomy" id="2100421"/>
    <lineage>
        <taxon>Viruses</taxon>
        <taxon>Duplodnaviria</taxon>
        <taxon>Heunggongvirae</taxon>
        <taxon>Uroviricota</taxon>
        <taxon>Caudoviricetes</taxon>
        <taxon>Peduoviridae</taxon>
        <taxon>Maltschvirus</taxon>
        <taxon>Maltschvirus maltsch</taxon>
    </lineage>
</organism>
<evidence type="ECO:0000313" key="5">
    <source>
        <dbReference type="EMBL" id="CAB5231583.1"/>
    </source>
</evidence>
<dbReference type="Gene3D" id="3.40.50.300">
    <property type="entry name" value="P-loop containing nucleotide triphosphate hydrolases"/>
    <property type="match status" value="1"/>
</dbReference>
<reference evidence="2" key="1">
    <citation type="submission" date="2020-05" db="EMBL/GenBank/DDBJ databases">
        <authorList>
            <person name="Chiriac C."/>
            <person name="Salcher M."/>
            <person name="Ghai R."/>
            <person name="Kavagutti S V."/>
        </authorList>
    </citation>
    <scope>NUCLEOTIDE SEQUENCE</scope>
</reference>
<evidence type="ECO:0000313" key="4">
    <source>
        <dbReference type="EMBL" id="CAB4217761.1"/>
    </source>
</evidence>
<feature type="domain" description="SF4 helicase" evidence="1">
    <location>
        <begin position="175"/>
        <end position="365"/>
    </location>
</feature>
<dbReference type="SUPFAM" id="SSF52540">
    <property type="entry name" value="P-loop containing nucleoside triphosphate hydrolases"/>
    <property type="match status" value="1"/>
</dbReference>
<evidence type="ECO:0000313" key="2">
    <source>
        <dbReference type="EMBL" id="CAB4185325.1"/>
    </source>
</evidence>
<dbReference type="GO" id="GO:0005524">
    <property type="term" value="F:ATP binding"/>
    <property type="evidence" value="ECO:0007669"/>
    <property type="project" value="InterPro"/>
</dbReference>
<dbReference type="InterPro" id="IPR007694">
    <property type="entry name" value="DNA_helicase_DnaB-like_C"/>
</dbReference>
<keyword evidence="2" id="KW-0347">Helicase</keyword>
<dbReference type="GO" id="GO:0003678">
    <property type="term" value="F:DNA helicase activity"/>
    <property type="evidence" value="ECO:0007669"/>
    <property type="project" value="InterPro"/>
</dbReference>
<protein>
    <submittedName>
        <fullName evidence="2">41 helicase</fullName>
    </submittedName>
</protein>
<sequence>MTLDFQLELLRYVARTKEGFSMVNLLDQDAFDLGSHKLIIDLLQQFSKEYRQNPTKPVFLEFFDHSANSSKTPIKEDVYKTIETAIREVYTDLVTVPDFNKKQIIQYAMQQRTRMLFKERSGAIGNADEAFFRSVFREMADIVALTDFGSDVYENRDGGYLLRDHNKKIYEDVPGMPTYIQAMNRMMASGGPKAPELIIILGGPKAFKTGLMLNLAVDYVLSGKRVFYADAENSVRALRTRANQCMLNCTRGELKQPDMQIALDEIVSRYKAMGGDMKLDYFPANTCSAKDVDIVLQKLRDEDGWEPEIIFLDYIDLFNPEDSSIKEKRFKIQAVYHDFIRLNNRWGCPTISVSPVNRKAVSKEVFEPEDVGEDFAKIYNCHACFAWCRTDDEMKKGMGRIIAVVQREGESYVASKKFVTMKVDEARMSAKPIDLARREDMMSPANRGKMNQA</sequence>
<dbReference type="EMBL" id="LR798430">
    <property type="protein sequence ID" value="CAB5231583.1"/>
    <property type="molecule type" value="Genomic_DNA"/>
</dbReference>
<evidence type="ECO:0000313" key="3">
    <source>
        <dbReference type="EMBL" id="CAB4193099.1"/>
    </source>
</evidence>
<evidence type="ECO:0000259" key="1">
    <source>
        <dbReference type="Pfam" id="PF03796"/>
    </source>
</evidence>
<dbReference type="Pfam" id="PF03796">
    <property type="entry name" value="DnaB_C"/>
    <property type="match status" value="1"/>
</dbReference>
<keyword evidence="2" id="KW-0547">Nucleotide-binding</keyword>